<reference evidence="13 14" key="1">
    <citation type="submission" date="2021-03" db="EMBL/GenBank/DDBJ databases">
        <title>Genomic and phenotypic characterization of Chloracidobacterium isolates provides evidence for multiple species.</title>
        <authorList>
            <person name="Saini M.K."/>
            <person name="Costas A.M.G."/>
            <person name="Tank M."/>
            <person name="Bryant D.A."/>
        </authorList>
    </citation>
    <scope>NUCLEOTIDE SEQUENCE [LARGE SCALE GENOMIC DNA]</scope>
    <source>
        <strain evidence="13 14">N</strain>
    </source>
</reference>
<gene>
    <name evidence="13" type="ORF">J8C05_03900</name>
</gene>
<dbReference type="RefSeq" id="WP_211422879.1">
    <property type="nucleotide sequence ID" value="NZ_CP072642.1"/>
</dbReference>
<keyword evidence="3 9" id="KW-0597">Phosphoprotein</keyword>
<dbReference type="SMART" id="SM00387">
    <property type="entry name" value="HATPase_c"/>
    <property type="match status" value="1"/>
</dbReference>
<evidence type="ECO:0000256" key="2">
    <source>
        <dbReference type="ARBA" id="ARBA00012438"/>
    </source>
</evidence>
<dbReference type="PANTHER" id="PTHR43065">
    <property type="entry name" value="SENSOR HISTIDINE KINASE"/>
    <property type="match status" value="1"/>
</dbReference>
<dbReference type="SUPFAM" id="SSF55785">
    <property type="entry name" value="PYP-like sensor domain (PAS domain)"/>
    <property type="match status" value="2"/>
</dbReference>
<dbReference type="Gene3D" id="3.40.50.2300">
    <property type="match status" value="1"/>
</dbReference>
<dbReference type="Pfam" id="PF13426">
    <property type="entry name" value="PAS_9"/>
    <property type="match status" value="1"/>
</dbReference>
<feature type="domain" description="PAS" evidence="12">
    <location>
        <begin position="10"/>
        <end position="77"/>
    </location>
</feature>
<dbReference type="InterPro" id="IPR013767">
    <property type="entry name" value="PAS_fold"/>
</dbReference>
<dbReference type="Gene3D" id="3.30.565.10">
    <property type="entry name" value="Histidine kinase-like ATPase, C-terminal domain"/>
    <property type="match status" value="1"/>
</dbReference>
<dbReference type="CDD" id="cd00156">
    <property type="entry name" value="REC"/>
    <property type="match status" value="1"/>
</dbReference>
<dbReference type="PROSITE" id="PS50110">
    <property type="entry name" value="RESPONSE_REGULATORY"/>
    <property type="match status" value="1"/>
</dbReference>
<dbReference type="InterPro" id="IPR001789">
    <property type="entry name" value="Sig_transdc_resp-reg_receiver"/>
</dbReference>
<feature type="domain" description="Histidine kinase" evidence="10">
    <location>
        <begin position="286"/>
        <end position="502"/>
    </location>
</feature>
<evidence type="ECO:0000259" key="11">
    <source>
        <dbReference type="PROSITE" id="PS50110"/>
    </source>
</evidence>
<keyword evidence="6" id="KW-0418">Kinase</keyword>
<dbReference type="InterPro" id="IPR003661">
    <property type="entry name" value="HisK_dim/P_dom"/>
</dbReference>
<sequence length="651" mass="72027">MSHPTNDPVAPELFAAVFQSLDIPIVVVDYATRRVVAVNRAFTSESGYTAEQLIGRETRELSLFPSEESRDRLYATLAEQKQLTTTVVGQAPDGNVAELTLCLSLAEVGGRRYMVIYTKFMNTLLDETHQVEQRLRDVLAVVPGVIYQYRYDAARKGRFTYLSNKTEALCGITAKDIVMHEGCFWEHVPYEHRREARDSFAAAAANRSPWEWKFPLRHVRTGEEHWFYCIAFPKMLPDGGTLWTGFVSDITQLHRLQEAQQAAQTLLQEERLQKNKLESLGTLAGGIAHDVNNLLAVLTGNLGLIKRDTSLGEESQRRLESIERATERAKLLAKQLLTFAKGGDPVLESVSPEVFVVEPMQYILEGRGVDVTFHLATPLWRVRADVGQLSQVFQNLATNAADAMPEGGQVRVHLQNRTLGEQDVPGLAAGDYVHISVTDTGSGIAPEHLSRVFDPYFTTKAEGYGLGLAIVYSVISKHGGHIAVTSTLGVGTRFDVYLPARKTMEVTLESAVLTGDEADRIANRRLLVMDDDELVREMLGTALETFGYGVVACRAGEEAIERYQAAMANGSPFLAVILDLHINRGMGGRETLERLRQLDPQVTAIVCSGYHDDSIMANYRLYGFAAKLPKPFDIEALGAVLGRLFPDASKP</sequence>
<evidence type="ECO:0000256" key="3">
    <source>
        <dbReference type="ARBA" id="ARBA00022553"/>
    </source>
</evidence>
<dbReference type="PROSITE" id="PS50109">
    <property type="entry name" value="HIS_KIN"/>
    <property type="match status" value="1"/>
</dbReference>
<dbReference type="EC" id="2.7.13.3" evidence="2"/>
<keyword evidence="14" id="KW-1185">Reference proteome</keyword>
<dbReference type="Pfam" id="PF00072">
    <property type="entry name" value="Response_reg"/>
    <property type="match status" value="1"/>
</dbReference>
<feature type="modified residue" description="4-aspartylphosphate" evidence="9">
    <location>
        <position position="579"/>
    </location>
</feature>
<dbReference type="InterPro" id="IPR036890">
    <property type="entry name" value="HATPase_C_sf"/>
</dbReference>
<evidence type="ECO:0000256" key="9">
    <source>
        <dbReference type="PROSITE-ProRule" id="PRU00169"/>
    </source>
</evidence>
<dbReference type="CDD" id="cd00130">
    <property type="entry name" value="PAS"/>
    <property type="match status" value="1"/>
</dbReference>
<evidence type="ECO:0000313" key="13">
    <source>
        <dbReference type="EMBL" id="QUV94597.1"/>
    </source>
</evidence>
<keyword evidence="4" id="KW-0808">Transferase</keyword>
<keyword evidence="5" id="KW-0547">Nucleotide-binding</keyword>
<feature type="domain" description="Response regulatory" evidence="11">
    <location>
        <begin position="525"/>
        <end position="645"/>
    </location>
</feature>
<proteinExistence type="predicted"/>
<evidence type="ECO:0000256" key="6">
    <source>
        <dbReference type="ARBA" id="ARBA00022777"/>
    </source>
</evidence>
<dbReference type="PROSITE" id="PS50112">
    <property type="entry name" value="PAS"/>
    <property type="match status" value="1"/>
</dbReference>
<dbReference type="SMART" id="SM00448">
    <property type="entry name" value="REC"/>
    <property type="match status" value="1"/>
</dbReference>
<dbReference type="PANTHER" id="PTHR43065:SF42">
    <property type="entry name" value="TWO-COMPONENT SENSOR PPRA"/>
    <property type="match status" value="1"/>
</dbReference>
<dbReference type="Pfam" id="PF00989">
    <property type="entry name" value="PAS"/>
    <property type="match status" value="1"/>
</dbReference>
<protein>
    <recommendedName>
        <fullName evidence="2">histidine kinase</fullName>
        <ecNumber evidence="2">2.7.13.3</ecNumber>
    </recommendedName>
</protein>
<dbReference type="InterPro" id="IPR005467">
    <property type="entry name" value="His_kinase_dom"/>
</dbReference>
<evidence type="ECO:0000259" key="12">
    <source>
        <dbReference type="PROSITE" id="PS50112"/>
    </source>
</evidence>
<dbReference type="SMART" id="SM00388">
    <property type="entry name" value="HisKA"/>
    <property type="match status" value="1"/>
</dbReference>
<evidence type="ECO:0000256" key="5">
    <source>
        <dbReference type="ARBA" id="ARBA00022741"/>
    </source>
</evidence>
<dbReference type="SUPFAM" id="SSF55874">
    <property type="entry name" value="ATPase domain of HSP90 chaperone/DNA topoisomerase II/histidine kinase"/>
    <property type="match status" value="1"/>
</dbReference>
<dbReference type="Proteomes" id="UP000677668">
    <property type="component" value="Chromosome 1"/>
</dbReference>
<accession>A0ABX8B3D9</accession>
<evidence type="ECO:0000256" key="8">
    <source>
        <dbReference type="ARBA" id="ARBA00023012"/>
    </source>
</evidence>
<dbReference type="InterPro" id="IPR000014">
    <property type="entry name" value="PAS"/>
</dbReference>
<dbReference type="Gene3D" id="3.30.450.20">
    <property type="entry name" value="PAS domain"/>
    <property type="match status" value="2"/>
</dbReference>
<evidence type="ECO:0000313" key="14">
    <source>
        <dbReference type="Proteomes" id="UP000677668"/>
    </source>
</evidence>
<evidence type="ECO:0000259" key="10">
    <source>
        <dbReference type="PROSITE" id="PS50109"/>
    </source>
</evidence>
<keyword evidence="7" id="KW-0067">ATP-binding</keyword>
<dbReference type="Pfam" id="PF02518">
    <property type="entry name" value="HATPase_c"/>
    <property type="match status" value="1"/>
</dbReference>
<dbReference type="InterPro" id="IPR011006">
    <property type="entry name" value="CheY-like_superfamily"/>
</dbReference>
<dbReference type="InterPro" id="IPR036097">
    <property type="entry name" value="HisK_dim/P_sf"/>
</dbReference>
<comment type="catalytic activity">
    <reaction evidence="1">
        <text>ATP + protein L-histidine = ADP + protein N-phospho-L-histidine.</text>
        <dbReference type="EC" id="2.7.13.3"/>
    </reaction>
</comment>
<organism evidence="13 14">
    <name type="scientific">Chloracidobacterium sp. N</name>
    <dbReference type="NCBI Taxonomy" id="2821540"/>
    <lineage>
        <taxon>Bacteria</taxon>
        <taxon>Pseudomonadati</taxon>
        <taxon>Acidobacteriota</taxon>
        <taxon>Terriglobia</taxon>
        <taxon>Terriglobales</taxon>
        <taxon>Acidobacteriaceae</taxon>
        <taxon>Chloracidobacterium</taxon>
        <taxon>Chloracidobacterium aggregatum</taxon>
    </lineage>
</organism>
<dbReference type="PRINTS" id="PR00344">
    <property type="entry name" value="BCTRLSENSOR"/>
</dbReference>
<dbReference type="SMART" id="SM00091">
    <property type="entry name" value="PAS"/>
    <property type="match status" value="2"/>
</dbReference>
<dbReference type="Gene3D" id="1.10.287.130">
    <property type="match status" value="1"/>
</dbReference>
<dbReference type="SUPFAM" id="SSF52172">
    <property type="entry name" value="CheY-like"/>
    <property type="match status" value="1"/>
</dbReference>
<dbReference type="EMBL" id="CP072642">
    <property type="protein sequence ID" value="QUV94597.1"/>
    <property type="molecule type" value="Genomic_DNA"/>
</dbReference>
<dbReference type="InterPro" id="IPR004358">
    <property type="entry name" value="Sig_transdc_His_kin-like_C"/>
</dbReference>
<dbReference type="Pfam" id="PF00512">
    <property type="entry name" value="HisKA"/>
    <property type="match status" value="1"/>
</dbReference>
<name>A0ABX8B3D9_9BACT</name>
<evidence type="ECO:0000256" key="7">
    <source>
        <dbReference type="ARBA" id="ARBA00022840"/>
    </source>
</evidence>
<evidence type="ECO:0000256" key="1">
    <source>
        <dbReference type="ARBA" id="ARBA00000085"/>
    </source>
</evidence>
<dbReference type="InterPro" id="IPR035965">
    <property type="entry name" value="PAS-like_dom_sf"/>
</dbReference>
<evidence type="ECO:0000256" key="4">
    <source>
        <dbReference type="ARBA" id="ARBA00022679"/>
    </source>
</evidence>
<dbReference type="InterPro" id="IPR003594">
    <property type="entry name" value="HATPase_dom"/>
</dbReference>
<keyword evidence="8" id="KW-0902">Two-component regulatory system</keyword>
<dbReference type="SUPFAM" id="SSF47384">
    <property type="entry name" value="Homodimeric domain of signal transducing histidine kinase"/>
    <property type="match status" value="1"/>
</dbReference>
<dbReference type="NCBIfam" id="TIGR00229">
    <property type="entry name" value="sensory_box"/>
    <property type="match status" value="1"/>
</dbReference>